<evidence type="ECO:0008006" key="3">
    <source>
        <dbReference type="Google" id="ProtNLM"/>
    </source>
</evidence>
<dbReference type="EMBL" id="BAAABY010000035">
    <property type="protein sequence ID" value="GAA0480358.1"/>
    <property type="molecule type" value="Genomic_DNA"/>
</dbReference>
<sequence length="71" mass="6879">MRNDFSAQVETREIADSDLDGIAGGTAAVAAGLEAHVDVTVGGSAVQAVEGVTQGALAKANGLTAALPTGI</sequence>
<gene>
    <name evidence="1" type="ORF">GCM10010361_51400</name>
</gene>
<reference evidence="1 2" key="1">
    <citation type="journal article" date="2019" name="Int. J. Syst. Evol. Microbiol.">
        <title>The Global Catalogue of Microorganisms (GCM) 10K type strain sequencing project: providing services to taxonomists for standard genome sequencing and annotation.</title>
        <authorList>
            <consortium name="The Broad Institute Genomics Platform"/>
            <consortium name="The Broad Institute Genome Sequencing Center for Infectious Disease"/>
            <person name="Wu L."/>
            <person name="Ma J."/>
        </authorList>
    </citation>
    <scope>NUCLEOTIDE SEQUENCE [LARGE SCALE GENOMIC DNA]</scope>
    <source>
        <strain evidence="1 2">JCM 4805</strain>
    </source>
</reference>
<proteinExistence type="predicted"/>
<organism evidence="1 2">
    <name type="scientific">Streptomyces olivaceiscleroticus</name>
    <dbReference type="NCBI Taxonomy" id="68245"/>
    <lineage>
        <taxon>Bacteria</taxon>
        <taxon>Bacillati</taxon>
        <taxon>Actinomycetota</taxon>
        <taxon>Actinomycetes</taxon>
        <taxon>Kitasatosporales</taxon>
        <taxon>Streptomycetaceae</taxon>
        <taxon>Streptomyces</taxon>
    </lineage>
</organism>
<protein>
    <recommendedName>
        <fullName evidence="3">Type A2 lantipeptide</fullName>
    </recommendedName>
</protein>
<keyword evidence="2" id="KW-1185">Reference proteome</keyword>
<evidence type="ECO:0000313" key="2">
    <source>
        <dbReference type="Proteomes" id="UP001500909"/>
    </source>
</evidence>
<evidence type="ECO:0000313" key="1">
    <source>
        <dbReference type="EMBL" id="GAA0480358.1"/>
    </source>
</evidence>
<dbReference type="Proteomes" id="UP001500909">
    <property type="component" value="Unassembled WGS sequence"/>
</dbReference>
<dbReference type="RefSeq" id="WP_346097583.1">
    <property type="nucleotide sequence ID" value="NZ_BAAABY010000035.1"/>
</dbReference>
<name>A0ABN1AMW8_9ACTN</name>
<comment type="caution">
    <text evidence="1">The sequence shown here is derived from an EMBL/GenBank/DDBJ whole genome shotgun (WGS) entry which is preliminary data.</text>
</comment>
<accession>A0ABN1AMW8</accession>